<keyword evidence="3" id="KW-1185">Reference proteome</keyword>
<feature type="domain" description="ABM" evidence="1">
    <location>
        <begin position="67"/>
        <end position="161"/>
    </location>
</feature>
<evidence type="ECO:0000259" key="1">
    <source>
        <dbReference type="PROSITE" id="PS51725"/>
    </source>
</evidence>
<protein>
    <submittedName>
        <fullName evidence="2">Heme-degrading monooxygenase HmoA</fullName>
    </submittedName>
</protein>
<reference evidence="2 3" key="1">
    <citation type="submission" date="2018-09" db="EMBL/GenBank/DDBJ databases">
        <title>Genomic Encyclopedia of Archaeal and Bacterial Type Strains, Phase II (KMG-II): from individual species to whole genera.</title>
        <authorList>
            <person name="Goeker M."/>
        </authorList>
    </citation>
    <scope>NUCLEOTIDE SEQUENCE [LARGE SCALE GENOMIC DNA]</scope>
    <source>
        <strain evidence="2 3">DSM 17008</strain>
    </source>
</reference>
<dbReference type="PANTHER" id="PTHR34474:SF2">
    <property type="entry name" value="SIGNAL TRANSDUCTION PROTEIN TRAP"/>
    <property type="match status" value="1"/>
</dbReference>
<dbReference type="InterPro" id="IPR011008">
    <property type="entry name" value="Dimeric_a/b-barrel"/>
</dbReference>
<name>A0A419V3T9_9BACL</name>
<dbReference type="Gene3D" id="3.30.70.100">
    <property type="match status" value="1"/>
</dbReference>
<proteinExistence type="predicted"/>
<evidence type="ECO:0000313" key="3">
    <source>
        <dbReference type="Proteomes" id="UP000285120"/>
    </source>
</evidence>
<dbReference type="PANTHER" id="PTHR34474">
    <property type="entry name" value="SIGNAL TRANSDUCTION PROTEIN TRAP"/>
    <property type="match status" value="1"/>
</dbReference>
<keyword evidence="2" id="KW-0503">Monooxygenase</keyword>
<dbReference type="AlphaFoldDB" id="A0A419V3T9"/>
<evidence type="ECO:0000313" key="2">
    <source>
        <dbReference type="EMBL" id="RKD73122.1"/>
    </source>
</evidence>
<dbReference type="RefSeq" id="WP_170146912.1">
    <property type="nucleotide sequence ID" value="NZ_RAPK01000009.1"/>
</dbReference>
<dbReference type="PROSITE" id="PS51725">
    <property type="entry name" value="ABM"/>
    <property type="match status" value="1"/>
</dbReference>
<dbReference type="InterPro" id="IPR007138">
    <property type="entry name" value="ABM_dom"/>
</dbReference>
<dbReference type="EMBL" id="RAPK01000009">
    <property type="protein sequence ID" value="RKD73122.1"/>
    <property type="molecule type" value="Genomic_DNA"/>
</dbReference>
<dbReference type="SUPFAM" id="SSF54909">
    <property type="entry name" value="Dimeric alpha+beta barrel"/>
    <property type="match status" value="1"/>
</dbReference>
<organism evidence="2 3">
    <name type="scientific">Sinobaca qinghaiensis</name>
    <dbReference type="NCBI Taxonomy" id="342944"/>
    <lineage>
        <taxon>Bacteria</taxon>
        <taxon>Bacillati</taxon>
        <taxon>Bacillota</taxon>
        <taxon>Bacilli</taxon>
        <taxon>Bacillales</taxon>
        <taxon>Sporolactobacillaceae</taxon>
        <taxon>Sinobaca</taxon>
    </lineage>
</organism>
<dbReference type="Proteomes" id="UP000285120">
    <property type="component" value="Unassembled WGS sequence"/>
</dbReference>
<comment type="caution">
    <text evidence="2">The sequence shown here is derived from an EMBL/GenBank/DDBJ whole genome shotgun (WGS) entry which is preliminary data.</text>
</comment>
<accession>A0A419V3T9</accession>
<dbReference type="Pfam" id="PF03992">
    <property type="entry name" value="ABM"/>
    <property type="match status" value="1"/>
</dbReference>
<dbReference type="GO" id="GO:0004497">
    <property type="term" value="F:monooxygenase activity"/>
    <property type="evidence" value="ECO:0007669"/>
    <property type="project" value="UniProtKB-KW"/>
</dbReference>
<keyword evidence="2" id="KW-0560">Oxidoreductase</keyword>
<sequence length="174" mass="19901">MSYARFDRKQADILITKPSIKMIQLSAETENNSSAEAWYAEELDDSIKSEATHTVINKTGALPARSFIVCNNVPVLEEKQPQFEERFLQRAGKVEKEPGFEAIRILKPIHSDVNVIITFWRDASFFEDWQNSDAYKEAHKHRNTKQGLSKSIFSRPSYVEYYNGILHAAGGMDD</sequence>
<dbReference type="InterPro" id="IPR050404">
    <property type="entry name" value="Heme-degrading_MO"/>
</dbReference>
<gene>
    <name evidence="2" type="ORF">ATL39_2327</name>
</gene>